<dbReference type="InterPro" id="IPR036249">
    <property type="entry name" value="Thioredoxin-like_sf"/>
</dbReference>
<organism evidence="2 3">
    <name type="scientific">Mortierella polycephala</name>
    <dbReference type="NCBI Taxonomy" id="41804"/>
    <lineage>
        <taxon>Eukaryota</taxon>
        <taxon>Fungi</taxon>
        <taxon>Fungi incertae sedis</taxon>
        <taxon>Mucoromycota</taxon>
        <taxon>Mortierellomycotina</taxon>
        <taxon>Mortierellomycetes</taxon>
        <taxon>Mortierellales</taxon>
        <taxon>Mortierellaceae</taxon>
        <taxon>Mortierella</taxon>
    </lineage>
</organism>
<evidence type="ECO:0000313" key="3">
    <source>
        <dbReference type="Proteomes" id="UP000726737"/>
    </source>
</evidence>
<evidence type="ECO:0000259" key="1">
    <source>
        <dbReference type="Pfam" id="PF00085"/>
    </source>
</evidence>
<keyword evidence="3" id="KW-1185">Reference proteome</keyword>
<sequence>MKYTGSKSELDSQLAAAGSRLSFERIHTSTVFVEVEIDTVQDCAEEYRMITLPTILFLKNSFEVGRMVGANADEILLVIKKHEGGDVFPGTG</sequence>
<feature type="domain" description="Thioredoxin" evidence="1">
    <location>
        <begin position="26"/>
        <end position="79"/>
    </location>
</feature>
<dbReference type="OrthoDB" id="10263751at2759"/>
<dbReference type="Pfam" id="PF00085">
    <property type="entry name" value="Thioredoxin"/>
    <property type="match status" value="1"/>
</dbReference>
<protein>
    <recommendedName>
        <fullName evidence="1">Thioredoxin domain-containing protein</fullName>
    </recommendedName>
</protein>
<dbReference type="EMBL" id="JAAAJA010000243">
    <property type="protein sequence ID" value="KAG0257862.1"/>
    <property type="molecule type" value="Genomic_DNA"/>
</dbReference>
<comment type="caution">
    <text evidence="2">The sequence shown here is derived from an EMBL/GenBank/DDBJ whole genome shotgun (WGS) entry which is preliminary data.</text>
</comment>
<dbReference type="InterPro" id="IPR013766">
    <property type="entry name" value="Thioredoxin_domain"/>
</dbReference>
<name>A0A9P6U3N4_9FUNG</name>
<accession>A0A9P6U3N4</accession>
<gene>
    <name evidence="2" type="ORF">BG011_003715</name>
</gene>
<evidence type="ECO:0000313" key="2">
    <source>
        <dbReference type="EMBL" id="KAG0257862.1"/>
    </source>
</evidence>
<dbReference type="AlphaFoldDB" id="A0A9P6U3N4"/>
<dbReference type="Proteomes" id="UP000726737">
    <property type="component" value="Unassembled WGS sequence"/>
</dbReference>
<dbReference type="CDD" id="cd02947">
    <property type="entry name" value="TRX_family"/>
    <property type="match status" value="1"/>
</dbReference>
<dbReference type="Gene3D" id="3.40.30.10">
    <property type="entry name" value="Glutaredoxin"/>
    <property type="match status" value="1"/>
</dbReference>
<proteinExistence type="predicted"/>
<reference evidence="2" key="1">
    <citation type="journal article" date="2020" name="Fungal Divers.">
        <title>Resolving the Mortierellaceae phylogeny through synthesis of multi-gene phylogenetics and phylogenomics.</title>
        <authorList>
            <person name="Vandepol N."/>
            <person name="Liber J."/>
            <person name="Desiro A."/>
            <person name="Na H."/>
            <person name="Kennedy M."/>
            <person name="Barry K."/>
            <person name="Grigoriev I.V."/>
            <person name="Miller A.N."/>
            <person name="O'Donnell K."/>
            <person name="Stajich J.E."/>
            <person name="Bonito G."/>
        </authorList>
    </citation>
    <scope>NUCLEOTIDE SEQUENCE</scope>
    <source>
        <strain evidence="2">KOD948</strain>
    </source>
</reference>
<dbReference type="SUPFAM" id="SSF52833">
    <property type="entry name" value="Thioredoxin-like"/>
    <property type="match status" value="1"/>
</dbReference>